<evidence type="ECO:0000256" key="1">
    <source>
        <dbReference type="SAM" id="Coils"/>
    </source>
</evidence>
<organism evidence="2 3">
    <name type="scientific">Candidatus Methanofishera endochildressiae</name>
    <dbReference type="NCBI Taxonomy" id="2738884"/>
    <lineage>
        <taxon>Bacteria</taxon>
        <taxon>Pseudomonadati</taxon>
        <taxon>Pseudomonadota</taxon>
        <taxon>Gammaproteobacteria</taxon>
        <taxon>Candidatus Methanofishera</taxon>
    </lineage>
</organism>
<evidence type="ECO:0000313" key="2">
    <source>
        <dbReference type="EMBL" id="NYT47294.1"/>
    </source>
</evidence>
<proteinExistence type="predicted"/>
<gene>
    <name evidence="2" type="ORF">H0A75_06655</name>
</gene>
<keyword evidence="1" id="KW-0175">Coiled coil</keyword>
<feature type="coiled-coil region" evidence="1">
    <location>
        <begin position="23"/>
        <end position="75"/>
    </location>
</feature>
<name>A0A7Z0MP56_9GAMM</name>
<dbReference type="Proteomes" id="UP000537890">
    <property type="component" value="Unassembled WGS sequence"/>
</dbReference>
<dbReference type="AlphaFoldDB" id="A0A7Z0MP56"/>
<protein>
    <submittedName>
        <fullName evidence="2">Uncharacterized protein</fullName>
    </submittedName>
</protein>
<reference evidence="2 3" key="1">
    <citation type="submission" date="2020-05" db="EMBL/GenBank/DDBJ databases">
        <title>Horizontal transmission and recombination maintain forever young bacterial symbiont genomes.</title>
        <authorList>
            <person name="Russell S.L."/>
            <person name="Pepper-Tunick E."/>
            <person name="Svedberg J."/>
            <person name="Byrne A."/>
            <person name="Ruelas Castillo J."/>
            <person name="Vollmers C."/>
            <person name="Beinart R.A."/>
            <person name="Corbett-Detig R."/>
        </authorList>
    </citation>
    <scope>NUCLEOTIDE SEQUENCE [LARGE SCALE GENOMIC DNA]</scope>
    <source>
        <strain evidence="2">4727-3</strain>
    </source>
</reference>
<dbReference type="Gene3D" id="1.10.287.1490">
    <property type="match status" value="1"/>
</dbReference>
<accession>A0A7Z0MP56</accession>
<evidence type="ECO:0000313" key="3">
    <source>
        <dbReference type="Proteomes" id="UP000537890"/>
    </source>
</evidence>
<comment type="caution">
    <text evidence="2">The sequence shown here is derived from an EMBL/GenBank/DDBJ whole genome shotgun (WGS) entry which is preliminary data.</text>
</comment>
<sequence>MTDSLQQNINSKQARKTYAQQMVTTLNDEVEDFTDQYQQANDTITNLRPRIDQLNTDTENLKVKLEDRADALRSKAEEAAVINGIRDSLLAATEHIPLANKQPSLHLIYPMSIQTSQF</sequence>
<dbReference type="EMBL" id="JACCHS010000116">
    <property type="protein sequence ID" value="NYT47294.1"/>
    <property type="molecule type" value="Genomic_DNA"/>
</dbReference>